<evidence type="ECO:0000313" key="12">
    <source>
        <dbReference type="Proteomes" id="UP000297472"/>
    </source>
</evidence>
<sequence length="345" mass="36491">MTPPRHGYAPGDEPESATRSTTDEEGAGRHAADAPEPVLAPEPAASAGLPADVPAAPAGLAVPAARSLLGPAEIRDLAEMLGVNPTKKLGQNFVIDGNTVRRIVKVATVSPGDTVLEVGPGLGSLTLGLLETGAAVVAVEIDERLAEQLPLTVELMHPGAQLTVIRQDALKITELPGDPSRLVANLPYNVSVPVLLYLLENFPSIRAGVVMVQAEVGERLAAPPGSKVYGSPSVKAAWYGAFRTAGKVSRQVFWPVPGVDSILIAFERRLEPLESEELRRATFTLVDAAFQQRRKMLRQSLSLVLGDSTTASEIMTRAGIDPTERGEQLTAEDFLAIARAQLAGR</sequence>
<evidence type="ECO:0000256" key="3">
    <source>
        <dbReference type="ARBA" id="ARBA00022603"/>
    </source>
</evidence>
<dbReference type="SUPFAM" id="SSF53335">
    <property type="entry name" value="S-adenosyl-L-methionine-dependent methyltransferases"/>
    <property type="match status" value="1"/>
</dbReference>
<feature type="binding site" evidence="7 8">
    <location>
        <position position="168"/>
    </location>
    <ligand>
        <name>S-adenosyl-L-methionine</name>
        <dbReference type="ChEBI" id="CHEBI:59789"/>
    </ligand>
</feature>
<feature type="binding site" evidence="7 8">
    <location>
        <position position="92"/>
    </location>
    <ligand>
        <name>S-adenosyl-L-methionine</name>
        <dbReference type="ChEBI" id="CHEBI:59789"/>
    </ligand>
</feature>
<dbReference type="HAMAP" id="MF_00607">
    <property type="entry name" value="16SrRNA_methyltr_A"/>
    <property type="match status" value="1"/>
</dbReference>
<name>A0A4Y8JYU3_9MICO</name>
<keyword evidence="2 7" id="KW-0698">rRNA processing</keyword>
<keyword evidence="3 7" id="KW-0489">Methyltransferase</keyword>
<dbReference type="PANTHER" id="PTHR11727:SF7">
    <property type="entry name" value="DIMETHYLADENOSINE TRANSFERASE-RELATED"/>
    <property type="match status" value="1"/>
</dbReference>
<evidence type="ECO:0000256" key="8">
    <source>
        <dbReference type="PROSITE-ProRule" id="PRU01026"/>
    </source>
</evidence>
<evidence type="ECO:0000256" key="6">
    <source>
        <dbReference type="ARBA" id="ARBA00022884"/>
    </source>
</evidence>
<comment type="catalytic activity">
    <reaction evidence="7">
        <text>adenosine(1518)/adenosine(1519) in 16S rRNA + 4 S-adenosyl-L-methionine = N(6)-dimethyladenosine(1518)/N(6)-dimethyladenosine(1519) in 16S rRNA + 4 S-adenosyl-L-homocysteine + 4 H(+)</text>
        <dbReference type="Rhea" id="RHEA:19609"/>
        <dbReference type="Rhea" id="RHEA-COMP:10232"/>
        <dbReference type="Rhea" id="RHEA-COMP:10233"/>
        <dbReference type="ChEBI" id="CHEBI:15378"/>
        <dbReference type="ChEBI" id="CHEBI:57856"/>
        <dbReference type="ChEBI" id="CHEBI:59789"/>
        <dbReference type="ChEBI" id="CHEBI:74411"/>
        <dbReference type="ChEBI" id="CHEBI:74493"/>
        <dbReference type="EC" id="2.1.1.182"/>
    </reaction>
</comment>
<dbReference type="GO" id="GO:0005829">
    <property type="term" value="C:cytosol"/>
    <property type="evidence" value="ECO:0007669"/>
    <property type="project" value="TreeGrafter"/>
</dbReference>
<dbReference type="Pfam" id="PF00398">
    <property type="entry name" value="RrnaAD"/>
    <property type="match status" value="1"/>
</dbReference>
<keyword evidence="4 7" id="KW-0808">Transferase</keyword>
<comment type="subcellular location">
    <subcellularLocation>
        <location evidence="7">Cytoplasm</location>
    </subcellularLocation>
</comment>
<evidence type="ECO:0000256" key="2">
    <source>
        <dbReference type="ARBA" id="ARBA00022552"/>
    </source>
</evidence>
<dbReference type="NCBIfam" id="TIGR00755">
    <property type="entry name" value="ksgA"/>
    <property type="match status" value="1"/>
</dbReference>
<reference evidence="11 12" key="1">
    <citation type="submission" date="2019-03" db="EMBL/GenBank/DDBJ databases">
        <title>Genomics of glacier-inhabiting Cryobacterium strains.</title>
        <authorList>
            <person name="Liu Q."/>
            <person name="Xin Y.-H."/>
        </authorList>
    </citation>
    <scope>NUCLEOTIDE SEQUENCE [LARGE SCALE GENOMIC DNA]</scope>
    <source>
        <strain evidence="11 12">TMT1-51</strain>
    </source>
</reference>
<dbReference type="GO" id="GO:0003723">
    <property type="term" value="F:RNA binding"/>
    <property type="evidence" value="ECO:0007669"/>
    <property type="project" value="UniProtKB-UniRule"/>
</dbReference>
<feature type="binding site" evidence="7 8">
    <location>
        <position position="185"/>
    </location>
    <ligand>
        <name>S-adenosyl-L-methionine</name>
        <dbReference type="ChEBI" id="CHEBI:59789"/>
    </ligand>
</feature>
<feature type="region of interest" description="Disordered" evidence="9">
    <location>
        <begin position="1"/>
        <end position="50"/>
    </location>
</feature>
<dbReference type="AlphaFoldDB" id="A0A4Y8JYU3"/>
<accession>A0A4Y8JYU3</accession>
<comment type="function">
    <text evidence="7">Specifically dimethylates two adjacent adenosines (A1518 and A1519) in the loop of a conserved hairpin near the 3'-end of 16S rRNA in the 30S particle. May play a critical role in biogenesis of 30S subunits.</text>
</comment>
<feature type="compositionally biased region" description="Low complexity" evidence="9">
    <location>
        <begin position="34"/>
        <end position="50"/>
    </location>
</feature>
<evidence type="ECO:0000313" key="11">
    <source>
        <dbReference type="EMBL" id="TFD28300.1"/>
    </source>
</evidence>
<dbReference type="InterPro" id="IPR020598">
    <property type="entry name" value="rRNA_Ade_methylase_Trfase_N"/>
</dbReference>
<evidence type="ECO:0000259" key="10">
    <source>
        <dbReference type="SMART" id="SM00650"/>
    </source>
</evidence>
<dbReference type="OrthoDB" id="9814755at2"/>
<dbReference type="EC" id="2.1.1.182" evidence="7"/>
<dbReference type="InterPro" id="IPR020596">
    <property type="entry name" value="rRNA_Ade_Mease_Trfase_CS"/>
</dbReference>
<dbReference type="PANTHER" id="PTHR11727">
    <property type="entry name" value="DIMETHYLADENOSINE TRANSFERASE"/>
    <property type="match status" value="1"/>
</dbReference>
<dbReference type="FunFam" id="3.40.50.150:FF:000023">
    <property type="entry name" value="Ribosomal RNA small subunit methyltransferase A"/>
    <property type="match status" value="1"/>
</dbReference>
<dbReference type="PROSITE" id="PS51689">
    <property type="entry name" value="SAM_RNA_A_N6_MT"/>
    <property type="match status" value="1"/>
</dbReference>
<dbReference type="GO" id="GO:0052908">
    <property type="term" value="F:16S rRNA (adenine(1518)-N(6)/adenine(1519)-N(6))-dimethyltransferase activity"/>
    <property type="evidence" value="ECO:0007669"/>
    <property type="project" value="UniProtKB-EC"/>
</dbReference>
<evidence type="ECO:0000256" key="9">
    <source>
        <dbReference type="SAM" id="MobiDB-lite"/>
    </source>
</evidence>
<organism evidence="11 12">
    <name type="scientific">Cryobacterium cryoconiti</name>
    <dbReference type="NCBI Taxonomy" id="1259239"/>
    <lineage>
        <taxon>Bacteria</taxon>
        <taxon>Bacillati</taxon>
        <taxon>Actinomycetota</taxon>
        <taxon>Actinomycetes</taxon>
        <taxon>Micrococcales</taxon>
        <taxon>Microbacteriaceae</taxon>
        <taxon>Cryobacterium</taxon>
    </lineage>
</organism>
<feature type="domain" description="Ribosomal RNA adenine methylase transferase N-terminal" evidence="10">
    <location>
        <begin position="99"/>
        <end position="270"/>
    </location>
</feature>
<keyword evidence="6 7" id="KW-0694">RNA-binding</keyword>
<dbReference type="PROSITE" id="PS01131">
    <property type="entry name" value="RRNA_A_DIMETH"/>
    <property type="match status" value="1"/>
</dbReference>
<proteinExistence type="inferred from homology"/>
<dbReference type="InterPro" id="IPR001737">
    <property type="entry name" value="KsgA/Erm"/>
</dbReference>
<protein>
    <recommendedName>
        <fullName evidence="7">Ribosomal RNA small subunit methyltransferase A</fullName>
        <ecNumber evidence="7">2.1.1.182</ecNumber>
    </recommendedName>
    <alternativeName>
        <fullName evidence="7">16S rRNA (adenine(1518)-N(6)/adenine(1519)-N(6))-dimethyltransferase</fullName>
    </alternativeName>
    <alternativeName>
        <fullName evidence="7">16S rRNA dimethyladenosine transferase</fullName>
    </alternativeName>
    <alternativeName>
        <fullName evidence="7">16S rRNA dimethylase</fullName>
    </alternativeName>
    <alternativeName>
        <fullName evidence="7">S-adenosylmethionine-6-N', N'-adenosyl(rRNA) dimethyltransferase</fullName>
    </alternativeName>
</protein>
<feature type="binding site" evidence="7 8">
    <location>
        <position position="94"/>
    </location>
    <ligand>
        <name>S-adenosyl-L-methionine</name>
        <dbReference type="ChEBI" id="CHEBI:59789"/>
    </ligand>
</feature>
<dbReference type="Gene3D" id="1.10.8.100">
    <property type="entry name" value="Ribosomal RNA adenine dimethylase-like, domain 2"/>
    <property type="match status" value="1"/>
</dbReference>
<comment type="caution">
    <text evidence="11">The sequence shown here is derived from an EMBL/GenBank/DDBJ whole genome shotgun (WGS) entry which is preliminary data.</text>
</comment>
<evidence type="ECO:0000256" key="5">
    <source>
        <dbReference type="ARBA" id="ARBA00022691"/>
    </source>
</evidence>
<evidence type="ECO:0000256" key="7">
    <source>
        <dbReference type="HAMAP-Rule" id="MF_00607"/>
    </source>
</evidence>
<feature type="binding site" evidence="7 8">
    <location>
        <position position="119"/>
    </location>
    <ligand>
        <name>S-adenosyl-L-methionine</name>
        <dbReference type="ChEBI" id="CHEBI:59789"/>
    </ligand>
</feature>
<keyword evidence="5 7" id="KW-0949">S-adenosyl-L-methionine</keyword>
<dbReference type="SMART" id="SM00650">
    <property type="entry name" value="rADc"/>
    <property type="match status" value="1"/>
</dbReference>
<feature type="binding site" evidence="7 8">
    <location>
        <position position="140"/>
    </location>
    <ligand>
        <name>S-adenosyl-L-methionine</name>
        <dbReference type="ChEBI" id="CHEBI:59789"/>
    </ligand>
</feature>
<comment type="similarity">
    <text evidence="7">Belongs to the class I-like SAM-binding methyltransferase superfamily. rRNA adenine N(6)-methyltransferase family. RsmA subfamily.</text>
</comment>
<dbReference type="EMBL" id="SOHA01000035">
    <property type="protein sequence ID" value="TFD28300.1"/>
    <property type="molecule type" value="Genomic_DNA"/>
</dbReference>
<dbReference type="InterPro" id="IPR023165">
    <property type="entry name" value="rRNA_Ade_diMease-like_C"/>
</dbReference>
<keyword evidence="1 7" id="KW-0963">Cytoplasm</keyword>
<evidence type="ECO:0000256" key="1">
    <source>
        <dbReference type="ARBA" id="ARBA00022490"/>
    </source>
</evidence>
<gene>
    <name evidence="7 11" type="primary">rsmA</name>
    <name evidence="7" type="synonym">ksgA</name>
    <name evidence="11" type="ORF">E3T49_11510</name>
</gene>
<evidence type="ECO:0000256" key="4">
    <source>
        <dbReference type="ARBA" id="ARBA00022679"/>
    </source>
</evidence>
<dbReference type="InterPro" id="IPR029063">
    <property type="entry name" value="SAM-dependent_MTases_sf"/>
</dbReference>
<dbReference type="Proteomes" id="UP000297472">
    <property type="component" value="Unassembled WGS sequence"/>
</dbReference>
<dbReference type="InterPro" id="IPR011530">
    <property type="entry name" value="rRNA_adenine_dimethylase"/>
</dbReference>
<dbReference type="Gene3D" id="3.40.50.150">
    <property type="entry name" value="Vaccinia Virus protein VP39"/>
    <property type="match status" value="1"/>
</dbReference>
<keyword evidence="12" id="KW-1185">Reference proteome</keyword>